<dbReference type="InterPro" id="IPR023408">
    <property type="entry name" value="MscS_beta-dom_sf"/>
</dbReference>
<keyword evidence="6 8" id="KW-0472">Membrane</keyword>
<dbReference type="InterPro" id="IPR049278">
    <property type="entry name" value="MS_channel_C"/>
</dbReference>
<protein>
    <submittedName>
        <fullName evidence="11">Mechanosensitive ion channel family protein</fullName>
    </submittedName>
</protein>
<dbReference type="RefSeq" id="WP_276234447.1">
    <property type="nucleotide sequence ID" value="NZ_CP119802.1"/>
</dbReference>
<evidence type="ECO:0000256" key="7">
    <source>
        <dbReference type="SAM" id="MobiDB-lite"/>
    </source>
</evidence>
<keyword evidence="4 8" id="KW-0812">Transmembrane</keyword>
<comment type="caution">
    <text evidence="11">The sequence shown here is derived from an EMBL/GenBank/DDBJ whole genome shotgun (WGS) entry which is preliminary data.</text>
</comment>
<dbReference type="EMBL" id="JBHTAP010000001">
    <property type="protein sequence ID" value="MFC7236289.1"/>
    <property type="molecule type" value="Genomic_DNA"/>
</dbReference>
<dbReference type="Pfam" id="PF21082">
    <property type="entry name" value="MS_channel_3rd"/>
    <property type="match status" value="1"/>
</dbReference>
<evidence type="ECO:0000256" key="5">
    <source>
        <dbReference type="ARBA" id="ARBA00022989"/>
    </source>
</evidence>
<evidence type="ECO:0000259" key="10">
    <source>
        <dbReference type="Pfam" id="PF21082"/>
    </source>
</evidence>
<dbReference type="SUPFAM" id="SSF82861">
    <property type="entry name" value="Mechanosensitive channel protein MscS (YggB), transmembrane region"/>
    <property type="match status" value="1"/>
</dbReference>
<feature type="transmembrane region" description="Helical" evidence="8">
    <location>
        <begin position="139"/>
        <end position="162"/>
    </location>
</feature>
<evidence type="ECO:0000256" key="1">
    <source>
        <dbReference type="ARBA" id="ARBA00004651"/>
    </source>
</evidence>
<dbReference type="InterPro" id="IPR006685">
    <property type="entry name" value="MscS_channel_2nd"/>
</dbReference>
<feature type="transmembrane region" description="Helical" evidence="8">
    <location>
        <begin position="97"/>
        <end position="118"/>
    </location>
</feature>
<keyword evidence="5 8" id="KW-1133">Transmembrane helix</keyword>
<dbReference type="Pfam" id="PF00924">
    <property type="entry name" value="MS_channel_2nd"/>
    <property type="match status" value="1"/>
</dbReference>
<feature type="transmembrane region" description="Helical" evidence="8">
    <location>
        <begin position="24"/>
        <end position="43"/>
    </location>
</feature>
<dbReference type="InterPro" id="IPR011066">
    <property type="entry name" value="MscS_channel_C_sf"/>
</dbReference>
<dbReference type="AlphaFoldDB" id="A0ABD5ZSY5"/>
<feature type="domain" description="Mechanosensitive ion channel MscS C-terminal" evidence="10">
    <location>
        <begin position="258"/>
        <end position="342"/>
    </location>
</feature>
<evidence type="ECO:0000256" key="2">
    <source>
        <dbReference type="ARBA" id="ARBA00008017"/>
    </source>
</evidence>
<proteinExistence type="inferred from homology"/>
<dbReference type="PANTHER" id="PTHR30221">
    <property type="entry name" value="SMALL-CONDUCTANCE MECHANOSENSITIVE CHANNEL"/>
    <property type="match status" value="1"/>
</dbReference>
<feature type="region of interest" description="Disordered" evidence="7">
    <location>
        <begin position="345"/>
        <end position="375"/>
    </location>
</feature>
<dbReference type="InterPro" id="IPR010920">
    <property type="entry name" value="LSM_dom_sf"/>
</dbReference>
<dbReference type="PANTHER" id="PTHR30221:SF20">
    <property type="entry name" value="SMALL-CONDUCTANCE MECHANOSENSITIVE CHANNEL"/>
    <property type="match status" value="1"/>
</dbReference>
<feature type="transmembrane region" description="Helical" evidence="8">
    <location>
        <begin position="55"/>
        <end position="77"/>
    </location>
</feature>
<dbReference type="GO" id="GO:0005886">
    <property type="term" value="C:plasma membrane"/>
    <property type="evidence" value="ECO:0007669"/>
    <property type="project" value="UniProtKB-SubCell"/>
</dbReference>
<reference evidence="11 12" key="1">
    <citation type="journal article" date="2019" name="Int. J. Syst. Evol. Microbiol.">
        <title>The Global Catalogue of Microorganisms (GCM) 10K type strain sequencing project: providing services to taxonomists for standard genome sequencing and annotation.</title>
        <authorList>
            <consortium name="The Broad Institute Genomics Platform"/>
            <consortium name="The Broad Institute Genome Sequencing Center for Infectious Disease"/>
            <person name="Wu L."/>
            <person name="Ma J."/>
        </authorList>
    </citation>
    <scope>NUCLEOTIDE SEQUENCE [LARGE SCALE GENOMIC DNA]</scope>
    <source>
        <strain evidence="11 12">DT85</strain>
    </source>
</reference>
<dbReference type="Gene3D" id="2.30.30.60">
    <property type="match status" value="1"/>
</dbReference>
<gene>
    <name evidence="11" type="ORF">ACFQJ4_13275</name>
</gene>
<evidence type="ECO:0000256" key="6">
    <source>
        <dbReference type="ARBA" id="ARBA00023136"/>
    </source>
</evidence>
<sequence length="375" mass="41000">MRETSCCVSFSQLLLQSSSPFDDTLTIIAVAAVVAGAIWYLGTSLQSHVRTDVAEIVRSGLLLVLATAVAFVLLRRWNATTDALEIAGFVQVGVDTGVRILLSVVLFVTAYTATRVLKGLLLGGTRSTTRATSEHQRRVSFYVSQIVLYTVAVFGTFSLWGFQLSNLLLGAGVLGIILGLAFQSTLASILAGFVLMISRPFDVGHWVRIGEHEGFITEITVNHVRLRNLDGEHVVLPNEAVGNRTIINRSVEGKLRHRVEIGIDYDVDPEDAGTVALEAMADLDEIMAQPAPEAIPVRFDDSAVVLELRFWTENPTPQRKWQAVRAVVQSVKSAFKREGIKIPFPQRELTKRGEGGAVRIPDTDPPDSINSNQPE</sequence>
<dbReference type="GeneID" id="79268001"/>
<comment type="subcellular location">
    <subcellularLocation>
        <location evidence="1">Cell membrane</location>
        <topology evidence="1">Multi-pass membrane protein</topology>
    </subcellularLocation>
</comment>
<organism evidence="11 12">
    <name type="scientific">Halosegnis marinus</name>
    <dbReference type="NCBI Taxonomy" id="3034023"/>
    <lineage>
        <taxon>Archaea</taxon>
        <taxon>Methanobacteriati</taxon>
        <taxon>Methanobacteriota</taxon>
        <taxon>Stenosarchaea group</taxon>
        <taxon>Halobacteria</taxon>
        <taxon>Halobacteriales</taxon>
        <taxon>Natronomonadaceae</taxon>
        <taxon>Halosegnis</taxon>
    </lineage>
</organism>
<dbReference type="SUPFAM" id="SSF82689">
    <property type="entry name" value="Mechanosensitive channel protein MscS (YggB), C-terminal domain"/>
    <property type="match status" value="1"/>
</dbReference>
<feature type="transmembrane region" description="Helical" evidence="8">
    <location>
        <begin position="168"/>
        <end position="195"/>
    </location>
</feature>
<keyword evidence="12" id="KW-1185">Reference proteome</keyword>
<dbReference type="SUPFAM" id="SSF50182">
    <property type="entry name" value="Sm-like ribonucleoproteins"/>
    <property type="match status" value="1"/>
</dbReference>
<dbReference type="InterPro" id="IPR011014">
    <property type="entry name" value="MscS_channel_TM-2"/>
</dbReference>
<dbReference type="Proteomes" id="UP001596398">
    <property type="component" value="Unassembled WGS sequence"/>
</dbReference>
<dbReference type="Gene3D" id="1.10.287.1260">
    <property type="match status" value="1"/>
</dbReference>
<evidence type="ECO:0000256" key="3">
    <source>
        <dbReference type="ARBA" id="ARBA00022475"/>
    </source>
</evidence>
<accession>A0ABD5ZSY5</accession>
<name>A0ABD5ZSY5_9EURY</name>
<comment type="similarity">
    <text evidence="2">Belongs to the MscS (TC 1.A.23) family.</text>
</comment>
<keyword evidence="3" id="KW-1003">Cell membrane</keyword>
<evidence type="ECO:0000313" key="11">
    <source>
        <dbReference type="EMBL" id="MFC7236289.1"/>
    </source>
</evidence>
<dbReference type="InterPro" id="IPR045275">
    <property type="entry name" value="MscS_archaea/bacteria_type"/>
</dbReference>
<feature type="domain" description="Mechanosensitive ion channel MscS" evidence="9">
    <location>
        <begin position="185"/>
        <end position="249"/>
    </location>
</feature>
<evidence type="ECO:0000313" key="12">
    <source>
        <dbReference type="Proteomes" id="UP001596398"/>
    </source>
</evidence>
<dbReference type="Gene3D" id="3.30.70.100">
    <property type="match status" value="1"/>
</dbReference>
<evidence type="ECO:0000256" key="8">
    <source>
        <dbReference type="SAM" id="Phobius"/>
    </source>
</evidence>
<evidence type="ECO:0000256" key="4">
    <source>
        <dbReference type="ARBA" id="ARBA00022692"/>
    </source>
</evidence>
<evidence type="ECO:0000259" key="9">
    <source>
        <dbReference type="Pfam" id="PF00924"/>
    </source>
</evidence>